<keyword evidence="2" id="KW-0663">Pyridoxal phosphate</keyword>
<sequence>MTNYDFTTILDRRHTNSWKWDVPEGALPMTTADMDFRVAPEIQTAMKEKIAAGAFGYEYPTDQYFQAVQTWYKEEHHVRPETEWMTFTTGVIRLYTKSC</sequence>
<comment type="cofactor">
    <cofactor evidence="1">
        <name>pyridoxal 5'-phosphate</name>
        <dbReference type="ChEBI" id="CHEBI:597326"/>
    </cofactor>
</comment>
<dbReference type="InterPro" id="IPR015424">
    <property type="entry name" value="PyrdxlP-dep_Trfase"/>
</dbReference>
<proteinExistence type="predicted"/>
<dbReference type="Proteomes" id="UP000236514">
    <property type="component" value="Unassembled WGS sequence"/>
</dbReference>
<evidence type="ECO:0000256" key="2">
    <source>
        <dbReference type="ARBA" id="ARBA00022898"/>
    </source>
</evidence>
<dbReference type="PANTHER" id="PTHR43525">
    <property type="entry name" value="PROTEIN MALY"/>
    <property type="match status" value="1"/>
</dbReference>
<organism evidence="3 4">
    <name type="scientific">Limosilactobacillus fermentum</name>
    <name type="common">Lactobacillus fermentum</name>
    <dbReference type="NCBI Taxonomy" id="1613"/>
    <lineage>
        <taxon>Bacteria</taxon>
        <taxon>Bacillati</taxon>
        <taxon>Bacillota</taxon>
        <taxon>Bacilli</taxon>
        <taxon>Lactobacillales</taxon>
        <taxon>Lactobacillaceae</taxon>
        <taxon>Limosilactobacillus</taxon>
    </lineage>
</organism>
<dbReference type="EMBL" id="POTQ01000034">
    <property type="protein sequence ID" value="PNV57054.1"/>
    <property type="molecule type" value="Genomic_DNA"/>
</dbReference>
<evidence type="ECO:0008006" key="5">
    <source>
        <dbReference type="Google" id="ProtNLM"/>
    </source>
</evidence>
<protein>
    <recommendedName>
        <fullName evidence="5">Cystathionine beta-lyase</fullName>
    </recommendedName>
</protein>
<accession>A0A2K2TGD5</accession>
<evidence type="ECO:0000313" key="4">
    <source>
        <dbReference type="Proteomes" id="UP000236514"/>
    </source>
</evidence>
<comment type="caution">
    <text evidence="3">The sequence shown here is derived from an EMBL/GenBank/DDBJ whole genome shotgun (WGS) entry which is preliminary data.</text>
</comment>
<dbReference type="SUPFAM" id="SSF53383">
    <property type="entry name" value="PLP-dependent transferases"/>
    <property type="match status" value="1"/>
</dbReference>
<dbReference type="InterPro" id="IPR051798">
    <property type="entry name" value="Class-II_PLP-Dep_Aminotrans"/>
</dbReference>
<name>A0A2K2TGD5_LIMFE</name>
<evidence type="ECO:0000313" key="3">
    <source>
        <dbReference type="EMBL" id="PNV57054.1"/>
    </source>
</evidence>
<dbReference type="InterPro" id="IPR015422">
    <property type="entry name" value="PyrdxlP-dep_Trfase_small"/>
</dbReference>
<dbReference type="PANTHER" id="PTHR43525:SF1">
    <property type="entry name" value="PROTEIN MALY"/>
    <property type="match status" value="1"/>
</dbReference>
<reference evidence="3 4" key="1">
    <citation type="submission" date="2018-01" db="EMBL/GenBank/DDBJ databases">
        <title>Draft genome sequence of the feruloyl esterase-producing strain Lactobacillus fermentum CRL 1446, isolated from artisanal goat milk cheese.</title>
        <authorList>
            <person name="Abeijon Mukdsi M.C."/>
            <person name="Saavedra L."/>
            <person name="Gauffin Cano M.P."/>
            <person name="Hebert E.M."/>
            <person name="Medina R.B."/>
        </authorList>
    </citation>
    <scope>NUCLEOTIDE SEQUENCE [LARGE SCALE GENOMIC DNA]</scope>
    <source>
        <strain evidence="3 4">CRL 1446</strain>
    </source>
</reference>
<dbReference type="Gene3D" id="3.90.1150.10">
    <property type="entry name" value="Aspartate Aminotransferase, domain 1"/>
    <property type="match status" value="1"/>
</dbReference>
<dbReference type="AlphaFoldDB" id="A0A2K2TGD5"/>
<gene>
    <name evidence="3" type="ORF">C1Y38_10510</name>
</gene>
<evidence type="ECO:0000256" key="1">
    <source>
        <dbReference type="ARBA" id="ARBA00001933"/>
    </source>
</evidence>